<dbReference type="OrthoDB" id="8678477at2"/>
<reference evidence="2 3" key="1">
    <citation type="submission" date="2017-04" db="EMBL/GenBank/DDBJ databases">
        <authorList>
            <person name="Afonso C.L."/>
            <person name="Miller P.J."/>
            <person name="Scott M.A."/>
            <person name="Spackman E."/>
            <person name="Goraichik I."/>
            <person name="Dimitrov K.M."/>
            <person name="Suarez D.L."/>
            <person name="Swayne D.E."/>
        </authorList>
    </citation>
    <scope>NUCLEOTIDE SEQUENCE [LARGE SCALE GENOMIC DNA]</scope>
    <source>
        <strain evidence="2 3">VK13</strain>
    </source>
</reference>
<dbReference type="AlphaFoldDB" id="A0A1W2C965"/>
<accession>A0A1W2C965</accession>
<dbReference type="Pfam" id="PF03401">
    <property type="entry name" value="TctC"/>
    <property type="match status" value="1"/>
</dbReference>
<dbReference type="Gene3D" id="3.40.190.10">
    <property type="entry name" value="Periplasmic binding protein-like II"/>
    <property type="match status" value="1"/>
</dbReference>
<dbReference type="InterPro" id="IPR005064">
    <property type="entry name" value="BUG"/>
</dbReference>
<dbReference type="CDD" id="cd07012">
    <property type="entry name" value="PBP2_Bug_TTT"/>
    <property type="match status" value="1"/>
</dbReference>
<name>A0A1W2C965_9BURK</name>
<dbReference type="RefSeq" id="WP_084285934.1">
    <property type="nucleotide sequence ID" value="NZ_FWXJ01000020.1"/>
</dbReference>
<dbReference type="InterPro" id="IPR042100">
    <property type="entry name" value="Bug_dom1"/>
</dbReference>
<dbReference type="PANTHER" id="PTHR42928:SF5">
    <property type="entry name" value="BLR1237 PROTEIN"/>
    <property type="match status" value="1"/>
</dbReference>
<gene>
    <name evidence="2" type="ORF">SAMN06296008_12028</name>
</gene>
<dbReference type="Proteomes" id="UP000192708">
    <property type="component" value="Unassembled WGS sequence"/>
</dbReference>
<dbReference type="Gene3D" id="3.40.190.150">
    <property type="entry name" value="Bordetella uptake gene, domain 1"/>
    <property type="match status" value="1"/>
</dbReference>
<keyword evidence="2" id="KW-0675">Receptor</keyword>
<protein>
    <submittedName>
        <fullName evidence="2">Tripartite-type tricarboxylate transporter, receptor component TctC</fullName>
    </submittedName>
</protein>
<dbReference type="STRING" id="1938817.SAMN06296008_12028"/>
<sequence length="330" mass="35428">MNSIINKLQLKYIKFFLVISVGFVVLNPTFAAEYPTKIVKIIAPVSPGGGVDLVARTIADSLTRSLGQSFIVDNQSGGGGIIASQTIARATPDGYTLMLSYVGTHGTNPAVRKLPYDAIKDFTPIAMVGGTPNVLAVYAGLPIKNLKEFIAYAVSHPDTMSFGSAGPGTLTHLAMEQFKIQGNFPSTHVPYRGIGPAFTDTLGGQTLSMFPGLAAALPHIKSGKLRAIAVTGTKRHPLIPDVPTFKESGFDGFDGVQWYGISGPAKLPVAIRDKLNAEINKAIQNPELKERLSAEAISPMPMSPDQYAQYIKDDIDRWTKVAKDRKISLD</sequence>
<keyword evidence="3" id="KW-1185">Reference proteome</keyword>
<dbReference type="EMBL" id="FWXJ01000020">
    <property type="protein sequence ID" value="SMC81412.1"/>
    <property type="molecule type" value="Genomic_DNA"/>
</dbReference>
<evidence type="ECO:0000313" key="2">
    <source>
        <dbReference type="EMBL" id="SMC81412.1"/>
    </source>
</evidence>
<proteinExistence type="inferred from homology"/>
<organism evidence="2 3">
    <name type="scientific">Polynucleobacter kasalickyi</name>
    <dbReference type="NCBI Taxonomy" id="1938817"/>
    <lineage>
        <taxon>Bacteria</taxon>
        <taxon>Pseudomonadati</taxon>
        <taxon>Pseudomonadota</taxon>
        <taxon>Betaproteobacteria</taxon>
        <taxon>Burkholderiales</taxon>
        <taxon>Burkholderiaceae</taxon>
        <taxon>Polynucleobacter</taxon>
    </lineage>
</organism>
<comment type="similarity">
    <text evidence="1">Belongs to the UPF0065 (bug) family.</text>
</comment>
<evidence type="ECO:0000256" key="1">
    <source>
        <dbReference type="ARBA" id="ARBA00006987"/>
    </source>
</evidence>
<dbReference type="PANTHER" id="PTHR42928">
    <property type="entry name" value="TRICARBOXYLATE-BINDING PROTEIN"/>
    <property type="match status" value="1"/>
</dbReference>
<dbReference type="SUPFAM" id="SSF53850">
    <property type="entry name" value="Periplasmic binding protein-like II"/>
    <property type="match status" value="1"/>
</dbReference>
<dbReference type="PIRSF" id="PIRSF017082">
    <property type="entry name" value="YflP"/>
    <property type="match status" value="1"/>
</dbReference>
<evidence type="ECO:0000313" key="3">
    <source>
        <dbReference type="Proteomes" id="UP000192708"/>
    </source>
</evidence>